<dbReference type="PANTHER" id="PTHR43840">
    <property type="entry name" value="MITOCHONDRIAL METAL TRANSPORTER 1-RELATED"/>
    <property type="match status" value="1"/>
</dbReference>
<evidence type="ECO:0000256" key="7">
    <source>
        <dbReference type="SAM" id="Phobius"/>
    </source>
</evidence>
<keyword evidence="5 7" id="KW-1133">Transmembrane helix</keyword>
<reference evidence="10 11" key="1">
    <citation type="submission" date="2018-06" db="EMBL/GenBank/DDBJ databases">
        <authorList>
            <consortium name="Pathogen Informatics"/>
            <person name="Doyle S."/>
        </authorList>
    </citation>
    <scope>NUCLEOTIDE SEQUENCE [LARGE SCALE GENOMIC DNA]</scope>
    <source>
        <strain evidence="10 11">NCTC11190</strain>
    </source>
</reference>
<dbReference type="Pfam" id="PF16916">
    <property type="entry name" value="ZT_dimer"/>
    <property type="match status" value="1"/>
</dbReference>
<protein>
    <submittedName>
        <fullName evidence="10">Ferrous-iron efflux pump FieF</fullName>
    </submittedName>
</protein>
<dbReference type="Gene3D" id="1.20.1510.10">
    <property type="entry name" value="Cation efflux protein transmembrane domain"/>
    <property type="match status" value="1"/>
</dbReference>
<feature type="transmembrane region" description="Helical" evidence="7">
    <location>
        <begin position="37"/>
        <end position="58"/>
    </location>
</feature>
<dbReference type="SUPFAM" id="SSF160240">
    <property type="entry name" value="Cation efflux protein cytoplasmic domain-like"/>
    <property type="match status" value="1"/>
</dbReference>
<dbReference type="GO" id="GO:0005886">
    <property type="term" value="C:plasma membrane"/>
    <property type="evidence" value="ECO:0007669"/>
    <property type="project" value="TreeGrafter"/>
</dbReference>
<accession>A0A379MMT1</accession>
<dbReference type="InterPro" id="IPR027469">
    <property type="entry name" value="Cation_efflux_TMD_sf"/>
</dbReference>
<gene>
    <name evidence="10" type="primary">fieF</name>
    <name evidence="10" type="ORF">NCTC11190_00114</name>
</gene>
<keyword evidence="6 7" id="KW-0472">Membrane</keyword>
<dbReference type="InterPro" id="IPR050291">
    <property type="entry name" value="CDF_Transporter"/>
</dbReference>
<organism evidence="10 11">
    <name type="scientific">Rikenella microfusus</name>
    <dbReference type="NCBI Taxonomy" id="28139"/>
    <lineage>
        <taxon>Bacteria</taxon>
        <taxon>Pseudomonadati</taxon>
        <taxon>Bacteroidota</taxon>
        <taxon>Bacteroidia</taxon>
        <taxon>Bacteroidales</taxon>
        <taxon>Rikenellaceae</taxon>
        <taxon>Rikenella</taxon>
    </lineage>
</organism>
<evidence type="ECO:0000256" key="1">
    <source>
        <dbReference type="ARBA" id="ARBA00004141"/>
    </source>
</evidence>
<feature type="transmembrane region" description="Helical" evidence="7">
    <location>
        <begin position="78"/>
        <end position="100"/>
    </location>
</feature>
<feature type="domain" description="Cation efflux protein cytoplasmic" evidence="9">
    <location>
        <begin position="213"/>
        <end position="288"/>
    </location>
</feature>
<dbReference type="GO" id="GO:0015093">
    <property type="term" value="F:ferrous iron transmembrane transporter activity"/>
    <property type="evidence" value="ECO:0007669"/>
    <property type="project" value="TreeGrafter"/>
</dbReference>
<evidence type="ECO:0000256" key="3">
    <source>
        <dbReference type="ARBA" id="ARBA00022448"/>
    </source>
</evidence>
<evidence type="ECO:0000256" key="5">
    <source>
        <dbReference type="ARBA" id="ARBA00022989"/>
    </source>
</evidence>
<evidence type="ECO:0000259" key="8">
    <source>
        <dbReference type="Pfam" id="PF01545"/>
    </source>
</evidence>
<evidence type="ECO:0000313" key="11">
    <source>
        <dbReference type="Proteomes" id="UP000255233"/>
    </source>
</evidence>
<dbReference type="OrthoDB" id="9806522at2"/>
<proteinExistence type="inferred from homology"/>
<dbReference type="InterPro" id="IPR036837">
    <property type="entry name" value="Cation_efflux_CTD_sf"/>
</dbReference>
<evidence type="ECO:0000256" key="2">
    <source>
        <dbReference type="ARBA" id="ARBA00008114"/>
    </source>
</evidence>
<name>A0A379MMT1_9BACT</name>
<dbReference type="AlphaFoldDB" id="A0A379MMT1"/>
<evidence type="ECO:0000256" key="6">
    <source>
        <dbReference type="ARBA" id="ARBA00023136"/>
    </source>
</evidence>
<dbReference type="GO" id="GO:0006882">
    <property type="term" value="P:intracellular zinc ion homeostasis"/>
    <property type="evidence" value="ECO:0007669"/>
    <property type="project" value="TreeGrafter"/>
</dbReference>
<comment type="subcellular location">
    <subcellularLocation>
        <location evidence="1">Membrane</location>
        <topology evidence="1">Multi-pass membrane protein</topology>
    </subcellularLocation>
</comment>
<dbReference type="GO" id="GO:0015086">
    <property type="term" value="F:cadmium ion transmembrane transporter activity"/>
    <property type="evidence" value="ECO:0007669"/>
    <property type="project" value="TreeGrafter"/>
</dbReference>
<dbReference type="InterPro" id="IPR058533">
    <property type="entry name" value="Cation_efflux_TM"/>
</dbReference>
<keyword evidence="4 7" id="KW-0812">Transmembrane</keyword>
<evidence type="ECO:0000259" key="9">
    <source>
        <dbReference type="Pfam" id="PF16916"/>
    </source>
</evidence>
<keyword evidence="11" id="KW-1185">Reference proteome</keyword>
<dbReference type="STRING" id="880526.GCA_000427365_01324"/>
<feature type="transmembrane region" description="Helical" evidence="7">
    <location>
        <begin position="112"/>
        <end position="134"/>
    </location>
</feature>
<dbReference type="Gene3D" id="3.30.70.1350">
    <property type="entry name" value="Cation efflux protein, cytoplasmic domain"/>
    <property type="match status" value="1"/>
</dbReference>
<evidence type="ECO:0000256" key="4">
    <source>
        <dbReference type="ARBA" id="ARBA00022692"/>
    </source>
</evidence>
<dbReference type="GO" id="GO:0015341">
    <property type="term" value="F:zinc efflux antiporter activity"/>
    <property type="evidence" value="ECO:0007669"/>
    <property type="project" value="TreeGrafter"/>
</dbReference>
<feature type="transmembrane region" description="Helical" evidence="7">
    <location>
        <begin position="179"/>
        <end position="197"/>
    </location>
</feature>
<sequence>MDAGRIKQRVQARMVAVSVVLMAGKFLAFFVTGSVGILTDAMESIVNVTAGFITFYSLRLSARPKDAGHPFGHGKVELISASVEGLMILVAGALIAVEGIRRLFAPQMPERLDVGIVVVAVAGLVNWVAGWYSIRMGRRYDSIALVAGGRHLQSDTYSTVGLVAGLALLYFTRIPWIDGALALVFGSVIGATGIRILRKTVGGLTDKADRNVLEQIVRTLSGRRRPEWIDVHNLKAIRYGSLLYVDCDLTLPWYYNIAQGHDACEALQESLRTGFDGRLLVSVHTDSCREHHCAHCQVCDCPYRRSPFRVVQPFTLAEMTKSDETRSAEGEE</sequence>
<dbReference type="InterPro" id="IPR002524">
    <property type="entry name" value="Cation_efflux"/>
</dbReference>
<comment type="similarity">
    <text evidence="2">Belongs to the cation diffusion facilitator (CDF) transporter (TC 2.A.4) family.</text>
</comment>
<dbReference type="PANTHER" id="PTHR43840:SF15">
    <property type="entry name" value="MITOCHONDRIAL METAL TRANSPORTER 1-RELATED"/>
    <property type="match status" value="1"/>
</dbReference>
<dbReference type="EMBL" id="UGVL01000001">
    <property type="protein sequence ID" value="SUE32931.1"/>
    <property type="molecule type" value="Genomic_DNA"/>
</dbReference>
<feature type="transmembrane region" description="Helical" evidence="7">
    <location>
        <begin position="12"/>
        <end position="31"/>
    </location>
</feature>
<feature type="domain" description="Cation efflux protein transmembrane" evidence="8">
    <location>
        <begin position="14"/>
        <end position="202"/>
    </location>
</feature>
<dbReference type="Pfam" id="PF01545">
    <property type="entry name" value="Cation_efflux"/>
    <property type="match status" value="1"/>
</dbReference>
<dbReference type="Proteomes" id="UP000255233">
    <property type="component" value="Unassembled WGS sequence"/>
</dbReference>
<keyword evidence="3" id="KW-0813">Transport</keyword>
<dbReference type="InterPro" id="IPR027470">
    <property type="entry name" value="Cation_efflux_CTD"/>
</dbReference>
<evidence type="ECO:0000313" key="10">
    <source>
        <dbReference type="EMBL" id="SUE32931.1"/>
    </source>
</evidence>
<dbReference type="SUPFAM" id="SSF161111">
    <property type="entry name" value="Cation efflux protein transmembrane domain-like"/>
    <property type="match status" value="1"/>
</dbReference>
<dbReference type="NCBIfam" id="TIGR01297">
    <property type="entry name" value="CDF"/>
    <property type="match status" value="1"/>
</dbReference>